<protein>
    <submittedName>
        <fullName evidence="2">Uncharacterized protein</fullName>
    </submittedName>
</protein>
<evidence type="ECO:0000256" key="1">
    <source>
        <dbReference type="SAM" id="MobiDB-lite"/>
    </source>
</evidence>
<keyword evidence="3" id="KW-1185">Reference proteome</keyword>
<reference evidence="2" key="1">
    <citation type="submission" date="2020-05" db="EMBL/GenBank/DDBJ databases">
        <title>WGS assembly of Panicum virgatum.</title>
        <authorList>
            <person name="Lovell J.T."/>
            <person name="Jenkins J."/>
            <person name="Shu S."/>
            <person name="Juenger T.E."/>
            <person name="Schmutz J."/>
        </authorList>
    </citation>
    <scope>NUCLEOTIDE SEQUENCE</scope>
    <source>
        <strain evidence="2">AP13</strain>
    </source>
</reference>
<comment type="caution">
    <text evidence="2">The sequence shown here is derived from an EMBL/GenBank/DDBJ whole genome shotgun (WGS) entry which is preliminary data.</text>
</comment>
<dbReference type="Proteomes" id="UP000823388">
    <property type="component" value="Chromosome 8N"/>
</dbReference>
<feature type="region of interest" description="Disordered" evidence="1">
    <location>
        <begin position="103"/>
        <end position="132"/>
    </location>
</feature>
<organism evidence="2 3">
    <name type="scientific">Panicum virgatum</name>
    <name type="common">Blackwell switchgrass</name>
    <dbReference type="NCBI Taxonomy" id="38727"/>
    <lineage>
        <taxon>Eukaryota</taxon>
        <taxon>Viridiplantae</taxon>
        <taxon>Streptophyta</taxon>
        <taxon>Embryophyta</taxon>
        <taxon>Tracheophyta</taxon>
        <taxon>Spermatophyta</taxon>
        <taxon>Magnoliopsida</taxon>
        <taxon>Liliopsida</taxon>
        <taxon>Poales</taxon>
        <taxon>Poaceae</taxon>
        <taxon>PACMAD clade</taxon>
        <taxon>Panicoideae</taxon>
        <taxon>Panicodae</taxon>
        <taxon>Paniceae</taxon>
        <taxon>Panicinae</taxon>
        <taxon>Panicum</taxon>
        <taxon>Panicum sect. Hiantes</taxon>
    </lineage>
</organism>
<dbReference type="AlphaFoldDB" id="A0A8T0P4A1"/>
<gene>
    <name evidence="2" type="ORF">PVAP13_8NG178702</name>
</gene>
<evidence type="ECO:0000313" key="2">
    <source>
        <dbReference type="EMBL" id="KAG2556907.1"/>
    </source>
</evidence>
<proteinExistence type="predicted"/>
<dbReference type="EMBL" id="CM029052">
    <property type="protein sequence ID" value="KAG2556907.1"/>
    <property type="molecule type" value="Genomic_DNA"/>
</dbReference>
<name>A0A8T0P4A1_PANVG</name>
<sequence>MEQLNPSLPVATTPTDHCSIEQGAQMDAVRLKILGNRSGCTCVLESNRKKAKQFVHSDQVAHAPGKSIHLLCPRPGILLQCCRSSTRFPRQCVRRACRPLPPSREGLPAPVRRKFRSAPGDPRHPGPSPPHHHPGRRCFFLAWLGIFKIALPAVGLYPLDSALPVLPCIVAAAVGMESEPQFGHAVEQ</sequence>
<evidence type="ECO:0000313" key="3">
    <source>
        <dbReference type="Proteomes" id="UP000823388"/>
    </source>
</evidence>
<accession>A0A8T0P4A1</accession>